<dbReference type="STRING" id="679897.HMU03750"/>
<evidence type="ECO:0000313" key="4">
    <source>
        <dbReference type="Proteomes" id="UP000001522"/>
    </source>
</evidence>
<dbReference type="KEGG" id="hms:HMU03750"/>
<dbReference type="Pfam" id="PF13088">
    <property type="entry name" value="BNR_2"/>
    <property type="match status" value="1"/>
</dbReference>
<dbReference type="HOGENOM" id="CLU_053117_0_0_7"/>
<dbReference type="InterPro" id="IPR011040">
    <property type="entry name" value="Sialidase"/>
</dbReference>
<proteinExistence type="predicted"/>
<evidence type="ECO:0000259" key="2">
    <source>
        <dbReference type="Pfam" id="PF13088"/>
    </source>
</evidence>
<feature type="domain" description="Sialidase" evidence="2">
    <location>
        <begin position="72"/>
        <end position="359"/>
    </location>
</feature>
<dbReference type="PANTHER" id="PTHR43752:SF2">
    <property type="entry name" value="BNR_ASP-BOX REPEAT FAMILY PROTEIN"/>
    <property type="match status" value="1"/>
</dbReference>
<sequence>MRYFFFFFCSVLALGVLTFLGIPKTPKFTFDSISLNQEPSKNSKETYRSDIPMPPDAASAHSSTITPIRDNSLLVAFFAGSREGAADVAIYGSILESAYSKKWQQPFKILDRFMLMQDSREYIAKLGNPVLYTLGDTLHLFVVGVSIGGWATSKIYHYSAENKGAIPTFVFQKALHLSPFLNISNLVRTRPVEITLSTQEKGFILPIYHELATKYPINLVFDARGNLLMTSQPNHLNGLLQPSLTSISQTSCMLAYRANKKAKNILYTQTCDNNLKYGPLTPTNLKNYDNSLNLFALNKQVYLLHNTPLHNSNRGKLTLSKMQSPEVFEKLFDIDSTPTQKGEVSYPTAWMDPHGILHVTYTFDRKFIRYVRIDMDALEGAR</sequence>
<dbReference type="AlphaFoldDB" id="D3UGL6"/>
<dbReference type="eggNOG" id="COG4692">
    <property type="taxonomic scope" value="Bacteria"/>
</dbReference>
<dbReference type="PANTHER" id="PTHR43752">
    <property type="entry name" value="BNR/ASP-BOX REPEAT FAMILY PROTEIN"/>
    <property type="match status" value="1"/>
</dbReference>
<dbReference type="SUPFAM" id="SSF50939">
    <property type="entry name" value="Sialidases"/>
    <property type="match status" value="1"/>
</dbReference>
<evidence type="ECO:0000256" key="1">
    <source>
        <dbReference type="SAM" id="MobiDB-lite"/>
    </source>
</evidence>
<evidence type="ECO:0000313" key="3">
    <source>
        <dbReference type="EMBL" id="CBG39637.1"/>
    </source>
</evidence>
<dbReference type="Proteomes" id="UP000001522">
    <property type="component" value="Chromosome"/>
</dbReference>
<gene>
    <name evidence="3" type="ordered locus">HMU03750</name>
</gene>
<feature type="region of interest" description="Disordered" evidence="1">
    <location>
        <begin position="39"/>
        <end position="64"/>
    </location>
</feature>
<accession>D3UGL6</accession>
<reference evidence="3 4" key="1">
    <citation type="journal article" date="2010" name="BMC Genomics">
        <title>Comparative genomics and proteomics of Helicobacter mustelae, an ulcerogenic and carcinogenic gastric pathogen.</title>
        <authorList>
            <person name="O'Toole P.W."/>
            <person name="Snelling W.J."/>
            <person name="Canchaya C."/>
            <person name="Forde B.M."/>
            <person name="Hardie K.R."/>
            <person name="Josenhans C."/>
            <person name="Graham R.L.J."/>
            <person name="McMullan G."/>
            <person name="Parkhill J."/>
            <person name="Belda E."/>
            <person name="Bentley S.D."/>
        </authorList>
    </citation>
    <scope>NUCLEOTIDE SEQUENCE [LARGE SCALE GENOMIC DNA]</scope>
    <source>
        <strain evidence="4">ATCC 43772 / LMG 18044 / NCTC 12198 / 12198</strain>
    </source>
</reference>
<keyword evidence="4" id="KW-1185">Reference proteome</keyword>
<name>D3UGL6_HELM1</name>
<organism evidence="3 4">
    <name type="scientific">Helicobacter mustelae (strain ATCC 43772 / CCUG 25715 / CIP 103759 / LMG 18044 / NCTC 12198 / R85-136P)</name>
    <name type="common">Campylobacter mustelae</name>
    <dbReference type="NCBI Taxonomy" id="679897"/>
    <lineage>
        <taxon>Bacteria</taxon>
        <taxon>Pseudomonadati</taxon>
        <taxon>Campylobacterota</taxon>
        <taxon>Epsilonproteobacteria</taxon>
        <taxon>Campylobacterales</taxon>
        <taxon>Helicobacteraceae</taxon>
        <taxon>Helicobacter</taxon>
    </lineage>
</organism>
<protein>
    <submittedName>
        <fullName evidence="3">Putative inner membrane protein</fullName>
    </submittedName>
</protein>
<dbReference type="InterPro" id="IPR036278">
    <property type="entry name" value="Sialidase_sf"/>
</dbReference>
<dbReference type="EMBL" id="FN555004">
    <property type="protein sequence ID" value="CBG39637.1"/>
    <property type="molecule type" value="Genomic_DNA"/>
</dbReference>